<dbReference type="GO" id="GO:0016740">
    <property type="term" value="F:transferase activity"/>
    <property type="evidence" value="ECO:0007669"/>
    <property type="project" value="UniProtKB-KW"/>
</dbReference>
<dbReference type="PANTHER" id="PTHR42695:SF5">
    <property type="entry name" value="GLUTAMINE AMIDOTRANSFERASE YLR126C-RELATED"/>
    <property type="match status" value="1"/>
</dbReference>
<accession>A0A328AF15</accession>
<dbReference type="SUPFAM" id="SSF52317">
    <property type="entry name" value="Class I glutamine amidotransferase-like"/>
    <property type="match status" value="1"/>
</dbReference>
<dbReference type="PANTHER" id="PTHR42695">
    <property type="entry name" value="GLUTAMINE AMIDOTRANSFERASE YLR126C-RELATED"/>
    <property type="match status" value="1"/>
</dbReference>
<protein>
    <submittedName>
        <fullName evidence="2">Glutamine amidotransferase</fullName>
    </submittedName>
</protein>
<evidence type="ECO:0000313" key="2">
    <source>
        <dbReference type="EMBL" id="RAK52726.1"/>
    </source>
</evidence>
<dbReference type="Gene3D" id="3.40.50.880">
    <property type="match status" value="1"/>
</dbReference>
<feature type="domain" description="Glutamine amidotransferase" evidence="1">
    <location>
        <begin position="86"/>
        <end position="239"/>
    </location>
</feature>
<dbReference type="AlphaFoldDB" id="A0A328AF15"/>
<dbReference type="InterPro" id="IPR044992">
    <property type="entry name" value="ChyE-like"/>
</dbReference>
<dbReference type="NCBIfam" id="NF005458">
    <property type="entry name" value="PRK07053.1"/>
    <property type="match status" value="1"/>
</dbReference>
<dbReference type="OrthoDB" id="9813383at2"/>
<keyword evidence="2" id="KW-0315">Glutamine amidotransferase</keyword>
<dbReference type="Proteomes" id="UP000249725">
    <property type="component" value="Unassembled WGS sequence"/>
</dbReference>
<evidence type="ECO:0000313" key="3">
    <source>
        <dbReference type="Proteomes" id="UP000249725"/>
    </source>
</evidence>
<gene>
    <name evidence="2" type="ORF">DJ018_11090</name>
</gene>
<keyword evidence="2" id="KW-0808">Transferase</keyword>
<proteinExistence type="predicted"/>
<dbReference type="Pfam" id="PF00117">
    <property type="entry name" value="GATase"/>
    <property type="match status" value="1"/>
</dbReference>
<sequence>MATAGARCSATSRTWPSAPLWPGWCAGIPRVRPCRRRRRQIRRCKAARRGAVPSPGLELRGGKALVLQHVPHEHLGAFGPVLARRGLSVEVRSGRDLAAPAVLPELLVVLGGPMAVYETRAHPYLAEELRLIERQLTAGRPVLGLCLGAQLIAAAAGARVFPGPGFELGFAPVQLTEAGRASALAELEGAAVLHWHGDTYDLPRGAERLASTAAYPEQAFSIGRAALGLQFHIEVDGGEIASWIAHGAAEMRRAGVTPATLEAQAARHAADGRGRLAEAVLGRWLDEAVL</sequence>
<keyword evidence="3" id="KW-1185">Reference proteome</keyword>
<dbReference type="InterPro" id="IPR017926">
    <property type="entry name" value="GATASE"/>
</dbReference>
<reference evidence="3" key="1">
    <citation type="submission" date="2018-05" db="EMBL/GenBank/DDBJ databases">
        <authorList>
            <person name="Li X."/>
        </authorList>
    </citation>
    <scope>NUCLEOTIDE SEQUENCE [LARGE SCALE GENOMIC DNA]</scope>
    <source>
        <strain evidence="3">YIM 73061</strain>
    </source>
</reference>
<dbReference type="InterPro" id="IPR029062">
    <property type="entry name" value="Class_I_gatase-like"/>
</dbReference>
<dbReference type="CDD" id="cd01741">
    <property type="entry name" value="GATase1_1"/>
    <property type="match status" value="1"/>
</dbReference>
<organism evidence="2 3">
    <name type="scientific">Phenylobacterium deserti</name>
    <dbReference type="NCBI Taxonomy" id="1914756"/>
    <lineage>
        <taxon>Bacteria</taxon>
        <taxon>Pseudomonadati</taxon>
        <taxon>Pseudomonadota</taxon>
        <taxon>Alphaproteobacteria</taxon>
        <taxon>Caulobacterales</taxon>
        <taxon>Caulobacteraceae</taxon>
        <taxon>Phenylobacterium</taxon>
    </lineage>
</organism>
<dbReference type="EMBL" id="QFYR01000002">
    <property type="protein sequence ID" value="RAK52726.1"/>
    <property type="molecule type" value="Genomic_DNA"/>
</dbReference>
<dbReference type="PROSITE" id="PS51273">
    <property type="entry name" value="GATASE_TYPE_1"/>
    <property type="match status" value="1"/>
</dbReference>
<comment type="caution">
    <text evidence="2">The sequence shown here is derived from an EMBL/GenBank/DDBJ whole genome shotgun (WGS) entry which is preliminary data.</text>
</comment>
<name>A0A328AF15_9CAUL</name>
<evidence type="ECO:0000259" key="1">
    <source>
        <dbReference type="Pfam" id="PF00117"/>
    </source>
</evidence>
<dbReference type="GO" id="GO:0005829">
    <property type="term" value="C:cytosol"/>
    <property type="evidence" value="ECO:0007669"/>
    <property type="project" value="TreeGrafter"/>
</dbReference>